<dbReference type="InterPro" id="IPR005123">
    <property type="entry name" value="Oxoglu/Fe-dep_dioxygenase_dom"/>
</dbReference>
<dbReference type="Pfam" id="PF14226">
    <property type="entry name" value="DIOX_N"/>
    <property type="match status" value="1"/>
</dbReference>
<dbReference type="AlphaFoldDB" id="A0AA38ZPC3"/>
<evidence type="ECO:0000313" key="9">
    <source>
        <dbReference type="EMBL" id="KAJ9692480.1"/>
    </source>
</evidence>
<evidence type="ECO:0000256" key="6">
    <source>
        <dbReference type="ARBA" id="ARBA00057022"/>
    </source>
</evidence>
<keyword evidence="5 7" id="KW-0408">Iron</keyword>
<dbReference type="InterPro" id="IPR050231">
    <property type="entry name" value="Iron_ascorbate_oxido_reductase"/>
</dbReference>
<organism evidence="9 10">
    <name type="scientific">Vitis rotundifolia</name>
    <name type="common">Muscadine grape</name>
    <dbReference type="NCBI Taxonomy" id="103349"/>
    <lineage>
        <taxon>Eukaryota</taxon>
        <taxon>Viridiplantae</taxon>
        <taxon>Streptophyta</taxon>
        <taxon>Embryophyta</taxon>
        <taxon>Tracheophyta</taxon>
        <taxon>Spermatophyta</taxon>
        <taxon>Magnoliopsida</taxon>
        <taxon>eudicotyledons</taxon>
        <taxon>Gunneridae</taxon>
        <taxon>Pentapetalae</taxon>
        <taxon>rosids</taxon>
        <taxon>Vitales</taxon>
        <taxon>Vitaceae</taxon>
        <taxon>Viteae</taxon>
        <taxon>Vitis</taxon>
    </lineage>
</organism>
<dbReference type="GO" id="GO:0046872">
    <property type="term" value="F:metal ion binding"/>
    <property type="evidence" value="ECO:0007669"/>
    <property type="project" value="UniProtKB-KW"/>
</dbReference>
<dbReference type="InterPro" id="IPR027443">
    <property type="entry name" value="IPNS-like_sf"/>
</dbReference>
<dbReference type="PANTHER" id="PTHR47990">
    <property type="entry name" value="2-OXOGLUTARATE (2OG) AND FE(II)-DEPENDENT OXYGENASE SUPERFAMILY PROTEIN-RELATED"/>
    <property type="match status" value="1"/>
</dbReference>
<dbReference type="EMBL" id="JARBHA010000009">
    <property type="protein sequence ID" value="KAJ9692480.1"/>
    <property type="molecule type" value="Genomic_DNA"/>
</dbReference>
<proteinExistence type="inferred from homology"/>
<dbReference type="SUPFAM" id="SSF51197">
    <property type="entry name" value="Clavaminate synthase-like"/>
    <property type="match status" value="1"/>
</dbReference>
<dbReference type="PROSITE" id="PS51471">
    <property type="entry name" value="FE2OG_OXY"/>
    <property type="match status" value="1"/>
</dbReference>
<keyword evidence="10" id="KW-1185">Reference proteome</keyword>
<evidence type="ECO:0000259" key="8">
    <source>
        <dbReference type="PROSITE" id="PS51471"/>
    </source>
</evidence>
<gene>
    <name evidence="9" type="ORF">PVL29_011508</name>
</gene>
<keyword evidence="4 7" id="KW-0560">Oxidoreductase</keyword>
<dbReference type="Gene3D" id="2.60.120.330">
    <property type="entry name" value="B-lactam Antibiotic, Isopenicillin N Synthase, Chain"/>
    <property type="match status" value="1"/>
</dbReference>
<evidence type="ECO:0000313" key="10">
    <source>
        <dbReference type="Proteomes" id="UP001168098"/>
    </source>
</evidence>
<feature type="domain" description="Fe2OG dioxygenase" evidence="8">
    <location>
        <begin position="161"/>
        <end position="263"/>
    </location>
</feature>
<comment type="function">
    <text evidence="6">Probable 2-oxoglutarate-dependent dioxygenase that may be involved in glucosinolates biosynthesis. May play a role in the production of aliphatic glucosinolates.</text>
</comment>
<evidence type="ECO:0000256" key="2">
    <source>
        <dbReference type="ARBA" id="ARBA00022723"/>
    </source>
</evidence>
<evidence type="ECO:0000256" key="5">
    <source>
        <dbReference type="ARBA" id="ARBA00023004"/>
    </source>
</evidence>
<evidence type="ECO:0000256" key="7">
    <source>
        <dbReference type="RuleBase" id="RU003682"/>
    </source>
</evidence>
<comment type="caution">
    <text evidence="9">The sequence shown here is derived from an EMBL/GenBank/DDBJ whole genome shotgun (WGS) entry which is preliminary data.</text>
</comment>
<keyword evidence="2 7" id="KW-0479">Metal-binding</keyword>
<name>A0AA38ZPC3_VITRO</name>
<dbReference type="Proteomes" id="UP001168098">
    <property type="component" value="Unassembled WGS sequence"/>
</dbReference>
<protein>
    <recommendedName>
        <fullName evidence="8">Fe2OG dioxygenase domain-containing protein</fullName>
    </recommendedName>
</protein>
<dbReference type="InterPro" id="IPR044861">
    <property type="entry name" value="IPNS-like_FE2OG_OXY"/>
</dbReference>
<sequence length="311" mass="35200">MDSEAPRLPVLNFSTGTLKPGTRSWLLACKDVLHALEEYGCFVAVYDKVSSELDNTTFCQLEELFDLPTETKVKNTSDKPYFGYIGQQPLIPLHESMGIEDATTLKGVESFTNIMWPAGNGHFCETVLSYSKLVSELEQMVKKMVFESYDAEKYYDSHIQSTTYLLRLIKYRGPQKNETCIGTSCHTDKSFITILHQNEVCGLEIQTKDGEWICFKPSPSSYVVMAGDALLAWSNGRIHSPKHRVIMNGNKARYSIGLFAYHRGIIEIPEELADEEHPLQFKPFNHYGLLHFYFTNKAGQTESTAKAYCGV</sequence>
<reference evidence="9 10" key="1">
    <citation type="journal article" date="2023" name="BMC Biotechnol.">
        <title>Vitis rotundifolia cv Carlos genome sequencing.</title>
        <authorList>
            <person name="Huff M."/>
            <person name="Hulse-Kemp A."/>
            <person name="Scheffler B."/>
            <person name="Youngblood R."/>
            <person name="Simpson S."/>
            <person name="Babiker E."/>
            <person name="Staton M."/>
        </authorList>
    </citation>
    <scope>NUCLEOTIDE SEQUENCE [LARGE SCALE GENOMIC DNA]</scope>
    <source>
        <tissue evidence="9">Leaf</tissue>
    </source>
</reference>
<evidence type="ECO:0000256" key="4">
    <source>
        <dbReference type="ARBA" id="ARBA00023002"/>
    </source>
</evidence>
<accession>A0AA38ZPC3</accession>
<dbReference type="InterPro" id="IPR026992">
    <property type="entry name" value="DIOX_N"/>
</dbReference>
<evidence type="ECO:0000256" key="1">
    <source>
        <dbReference type="ARBA" id="ARBA00008056"/>
    </source>
</evidence>
<dbReference type="GO" id="GO:0051213">
    <property type="term" value="F:dioxygenase activity"/>
    <property type="evidence" value="ECO:0007669"/>
    <property type="project" value="UniProtKB-KW"/>
</dbReference>
<comment type="similarity">
    <text evidence="1 7">Belongs to the iron/ascorbate-dependent oxidoreductase family.</text>
</comment>
<evidence type="ECO:0000256" key="3">
    <source>
        <dbReference type="ARBA" id="ARBA00022964"/>
    </source>
</evidence>
<keyword evidence="3" id="KW-0223">Dioxygenase</keyword>
<dbReference type="FunFam" id="2.60.120.330:FF:000022">
    <property type="entry name" value="Probable 2-oxoglutarate-dependent dioxygenase AOP1.2"/>
    <property type="match status" value="1"/>
</dbReference>
<dbReference type="Pfam" id="PF03171">
    <property type="entry name" value="2OG-FeII_Oxy"/>
    <property type="match status" value="1"/>
</dbReference>